<dbReference type="EMBL" id="BARS01037796">
    <property type="protein sequence ID" value="GAG15608.1"/>
    <property type="molecule type" value="Genomic_DNA"/>
</dbReference>
<reference evidence="1" key="1">
    <citation type="journal article" date="2014" name="Front. Microbiol.">
        <title>High frequency of phylogenetically diverse reductive dehalogenase-homologous genes in deep subseafloor sedimentary metagenomes.</title>
        <authorList>
            <person name="Kawai M."/>
            <person name="Futagami T."/>
            <person name="Toyoda A."/>
            <person name="Takaki Y."/>
            <person name="Nishi S."/>
            <person name="Hori S."/>
            <person name="Arai W."/>
            <person name="Tsubouchi T."/>
            <person name="Morono Y."/>
            <person name="Uchiyama I."/>
            <person name="Ito T."/>
            <person name="Fujiyama A."/>
            <person name="Inagaki F."/>
            <person name="Takami H."/>
        </authorList>
    </citation>
    <scope>NUCLEOTIDE SEQUENCE</scope>
    <source>
        <strain evidence="1">Expedition CK06-06</strain>
    </source>
</reference>
<name>X0VT32_9ZZZZ</name>
<evidence type="ECO:0000313" key="1">
    <source>
        <dbReference type="EMBL" id="GAG15608.1"/>
    </source>
</evidence>
<dbReference type="AlphaFoldDB" id="X0VT32"/>
<feature type="non-terminal residue" evidence="1">
    <location>
        <position position="256"/>
    </location>
</feature>
<gene>
    <name evidence="1" type="ORF">S01H1_57907</name>
</gene>
<proteinExistence type="predicted"/>
<comment type="caution">
    <text evidence="1">The sequence shown here is derived from an EMBL/GenBank/DDBJ whole genome shotgun (WGS) entry which is preliminary data.</text>
</comment>
<accession>X0VT32</accession>
<organism evidence="1">
    <name type="scientific">marine sediment metagenome</name>
    <dbReference type="NCBI Taxonomy" id="412755"/>
    <lineage>
        <taxon>unclassified sequences</taxon>
        <taxon>metagenomes</taxon>
        <taxon>ecological metagenomes</taxon>
    </lineage>
</organism>
<sequence length="256" mass="30324">QILNALRILNDFDVHLAFNILMFEPDTVLDDILINLRFIERHIENPFNFCRAEAYAGTGLEAKLRSENRLLGDYFGFDYRLKDPRSEAFHQIANYAFFDRNFSDFGLHYFNMQVDFYFQLLRRFNSEVLTQTLRGAVRSFIKQTNIDTYQCLCQIYDFVTAVDSNDQVMIRGFAREMRERVDERSKELYAQGERILRWLNNAYEHHQGTKVPRPMPTVVGRLPFLGCKPVPYRGLDNLRELEFMAPEDRWMGETDL</sequence>
<protein>
    <submittedName>
        <fullName evidence="1">Uncharacterized protein</fullName>
    </submittedName>
</protein>
<feature type="non-terminal residue" evidence="1">
    <location>
        <position position="1"/>
    </location>
</feature>